<dbReference type="Proteomes" id="UP000192727">
    <property type="component" value="Chromosome"/>
</dbReference>
<organism evidence="1 2">
    <name type="scientific">Paenibacillus larvae subsp. pulvifaciens</name>
    <dbReference type="NCBI Taxonomy" id="1477"/>
    <lineage>
        <taxon>Bacteria</taxon>
        <taxon>Bacillati</taxon>
        <taxon>Bacillota</taxon>
        <taxon>Bacilli</taxon>
        <taxon>Bacillales</taxon>
        <taxon>Paenibacillaceae</taxon>
        <taxon>Paenibacillus</taxon>
    </lineage>
</organism>
<proteinExistence type="predicted"/>
<evidence type="ECO:0000313" key="1">
    <source>
        <dbReference type="EMBL" id="ARF69091.1"/>
    </source>
</evidence>
<gene>
    <name evidence="1" type="ORF">B7C51_16670</name>
</gene>
<name>A0A1V0UVA8_9BACL</name>
<accession>A0A1V0UVA8</accession>
<sequence>MPAEASAPKKPGEAIVLFLDGEADSVHPGGWARDGCCLEPKPQGCALGGYGQACNKCADQQS</sequence>
<dbReference type="AlphaFoldDB" id="A0A1V0UVA8"/>
<protein>
    <submittedName>
        <fullName evidence="1">Uncharacterized protein</fullName>
    </submittedName>
</protein>
<dbReference type="EMBL" id="CP020557">
    <property type="protein sequence ID" value="ARF69091.1"/>
    <property type="molecule type" value="Genomic_DNA"/>
</dbReference>
<evidence type="ECO:0000313" key="2">
    <source>
        <dbReference type="Proteomes" id="UP000192727"/>
    </source>
</evidence>
<reference evidence="1 2" key="1">
    <citation type="submission" date="2017-03" db="EMBL/GenBank/DDBJ databases">
        <title>Paenibacillus larvae genome sequencing.</title>
        <authorList>
            <person name="Dingman D.W."/>
        </authorList>
    </citation>
    <scope>NUCLEOTIDE SEQUENCE [LARGE SCALE GENOMIC DNA]</scope>
    <source>
        <strain evidence="1 2">SAG 10367</strain>
    </source>
</reference>